<evidence type="ECO:0000313" key="1">
    <source>
        <dbReference type="EMBL" id="RZQ65839.1"/>
    </source>
</evidence>
<proteinExistence type="predicted"/>
<dbReference type="SUPFAM" id="SSF53590">
    <property type="entry name" value="Nucleoside hydrolase"/>
    <property type="match status" value="1"/>
</dbReference>
<sequence>MPRTARIAALALVAGLGVVGAPVLTADRPVASERACLVVDSDVGLDDYRALAALLPRREVRAVVVTEGISGVHRGATAVSMFLAGRGSSPPVLPGLASPAPPDYDWLPAVRAGAERMNDFLRTAVPAASDPARLTRGVAAAVRGCGRVEVLVLGPWTSYPRYAHALGGDVRVVASGRPVAEHNPDNFNCAYDLAACRAAPRATYVDLPAAGFEPTADMVDRLEQAGLPGLLRASMLANPAGWAGTRLWDDAAALYLLEPGRFSREGAHLVPAVPEREFRDWFVDAVNKGR</sequence>
<comment type="caution">
    <text evidence="1">The sequence shown here is derived from an EMBL/GenBank/DDBJ whole genome shotgun (WGS) entry which is preliminary data.</text>
</comment>
<dbReference type="InterPro" id="IPR036452">
    <property type="entry name" value="Ribo_hydro-like"/>
</dbReference>
<gene>
    <name evidence="1" type="ORF">EWH70_01800</name>
</gene>
<evidence type="ECO:0008006" key="3">
    <source>
        <dbReference type="Google" id="ProtNLM"/>
    </source>
</evidence>
<reference evidence="1 2" key="1">
    <citation type="submission" date="2019-02" db="EMBL/GenBank/DDBJ databases">
        <title>Draft genome sequence of Amycolatopsis sp. 8-3EHSu isolated from roots of Suaeda maritima.</title>
        <authorList>
            <person name="Duangmal K."/>
            <person name="Chantavorakit T."/>
        </authorList>
    </citation>
    <scope>NUCLEOTIDE SEQUENCE [LARGE SCALE GENOMIC DNA]</scope>
    <source>
        <strain evidence="1 2">8-3EHSu</strain>
    </source>
</reference>
<name>A0A4Q7JEB8_9PSEU</name>
<dbReference type="RefSeq" id="WP_130473407.1">
    <property type="nucleotide sequence ID" value="NZ_SFCC01000001.1"/>
</dbReference>
<dbReference type="AlphaFoldDB" id="A0A4Q7JEB8"/>
<keyword evidence="2" id="KW-1185">Reference proteome</keyword>
<dbReference type="EMBL" id="SFCC01000001">
    <property type="protein sequence ID" value="RZQ65839.1"/>
    <property type="molecule type" value="Genomic_DNA"/>
</dbReference>
<dbReference type="GO" id="GO:0016799">
    <property type="term" value="F:hydrolase activity, hydrolyzing N-glycosyl compounds"/>
    <property type="evidence" value="ECO:0007669"/>
    <property type="project" value="InterPro"/>
</dbReference>
<organism evidence="1 2">
    <name type="scientific">Amycolatopsis suaedae</name>
    <dbReference type="NCBI Taxonomy" id="2510978"/>
    <lineage>
        <taxon>Bacteria</taxon>
        <taxon>Bacillati</taxon>
        <taxon>Actinomycetota</taxon>
        <taxon>Actinomycetes</taxon>
        <taxon>Pseudonocardiales</taxon>
        <taxon>Pseudonocardiaceae</taxon>
        <taxon>Amycolatopsis</taxon>
    </lineage>
</organism>
<dbReference type="OrthoDB" id="7375349at2"/>
<evidence type="ECO:0000313" key="2">
    <source>
        <dbReference type="Proteomes" id="UP000292003"/>
    </source>
</evidence>
<accession>A0A4Q7JEB8</accession>
<dbReference type="Proteomes" id="UP000292003">
    <property type="component" value="Unassembled WGS sequence"/>
</dbReference>
<dbReference type="Gene3D" id="3.90.245.10">
    <property type="entry name" value="Ribonucleoside hydrolase-like"/>
    <property type="match status" value="1"/>
</dbReference>
<protein>
    <recommendedName>
        <fullName evidence="3">Nucleoside hydrolase</fullName>
    </recommendedName>
</protein>